<evidence type="ECO:0008006" key="2">
    <source>
        <dbReference type="Google" id="ProtNLM"/>
    </source>
</evidence>
<evidence type="ECO:0000313" key="1">
    <source>
        <dbReference type="EMBL" id="SVD37111.1"/>
    </source>
</evidence>
<dbReference type="AlphaFoldDB" id="A0A382UTU6"/>
<feature type="non-terminal residue" evidence="1">
    <location>
        <position position="256"/>
    </location>
</feature>
<protein>
    <recommendedName>
        <fullName evidence="2">Phage major capsid protein</fullName>
    </recommendedName>
</protein>
<sequence length="256" mass="28546">MSIDSVVQMYFGMLDRRDTRTANEERTRIQDERLDIERERLGEMQRQFNIKTTEAQKAQAGVDAYRTALTDNTTALTKIANRKEQVAANEDRSNRVLNILTHHQGHAGDKLLEYNKDVYAIDGTKSTKAMQLNEGVFKKLLERRDASLLEILGGTFDQLPLDAAVKDAKYGHSESAAQGELFIPAGQNEKGEDVFYVRGTYPEESGGGESVLTDEATTAGEDLGTALTASQIFDAFEFDFKTNILGGSRFGRTYRN</sequence>
<gene>
    <name evidence="1" type="ORF">METZ01_LOCUS389965</name>
</gene>
<organism evidence="1">
    <name type="scientific">marine metagenome</name>
    <dbReference type="NCBI Taxonomy" id="408172"/>
    <lineage>
        <taxon>unclassified sequences</taxon>
        <taxon>metagenomes</taxon>
        <taxon>ecological metagenomes</taxon>
    </lineage>
</organism>
<accession>A0A382UTU6</accession>
<dbReference type="EMBL" id="UINC01146407">
    <property type="protein sequence ID" value="SVD37111.1"/>
    <property type="molecule type" value="Genomic_DNA"/>
</dbReference>
<name>A0A382UTU6_9ZZZZ</name>
<reference evidence="1" key="1">
    <citation type="submission" date="2018-05" db="EMBL/GenBank/DDBJ databases">
        <authorList>
            <person name="Lanie J.A."/>
            <person name="Ng W.-L."/>
            <person name="Kazmierczak K.M."/>
            <person name="Andrzejewski T.M."/>
            <person name="Davidsen T.M."/>
            <person name="Wayne K.J."/>
            <person name="Tettelin H."/>
            <person name="Glass J.I."/>
            <person name="Rusch D."/>
            <person name="Podicherti R."/>
            <person name="Tsui H.-C.T."/>
            <person name="Winkler M.E."/>
        </authorList>
    </citation>
    <scope>NUCLEOTIDE SEQUENCE</scope>
</reference>
<proteinExistence type="predicted"/>